<proteinExistence type="predicted"/>
<dbReference type="Proteomes" id="UP000538507">
    <property type="component" value="Unassembled WGS sequence"/>
</dbReference>
<dbReference type="RefSeq" id="WP_246718299.1">
    <property type="nucleotide sequence ID" value="NZ_JACHAZ010000001.1"/>
</dbReference>
<gene>
    <name evidence="1" type="ORF">GGE16_003055</name>
</gene>
<dbReference type="EMBL" id="JACIGO010000003">
    <property type="protein sequence ID" value="MBB4290996.1"/>
    <property type="molecule type" value="Genomic_DNA"/>
</dbReference>
<name>A0AAE2SWR4_RHILE</name>
<reference evidence="1 2" key="1">
    <citation type="submission" date="2020-08" db="EMBL/GenBank/DDBJ databases">
        <title>Genomic Encyclopedia of Type Strains, Phase IV (KMG-V): Genome sequencing to study the core and pangenomes of soil and plant-associated prokaryotes.</title>
        <authorList>
            <person name="Whitman W."/>
        </authorList>
    </citation>
    <scope>NUCLEOTIDE SEQUENCE [LARGE SCALE GENOMIC DNA]</scope>
    <source>
        <strain evidence="1 2">SEMIA 415</strain>
    </source>
</reference>
<sequence>MKVFEATISALACGLDVIPCGQVCDCGEPVAFAIPVVKSRKNHGSLANTALPGLKLECFPLSTVSVLRKFAQAMIALSAILG</sequence>
<comment type="caution">
    <text evidence="1">The sequence shown here is derived from an EMBL/GenBank/DDBJ whole genome shotgun (WGS) entry which is preliminary data.</text>
</comment>
<evidence type="ECO:0000313" key="2">
    <source>
        <dbReference type="Proteomes" id="UP000538507"/>
    </source>
</evidence>
<dbReference type="AlphaFoldDB" id="A0AAE2SWR4"/>
<organism evidence="1 2">
    <name type="scientific">Rhizobium leguminosarum</name>
    <dbReference type="NCBI Taxonomy" id="384"/>
    <lineage>
        <taxon>Bacteria</taxon>
        <taxon>Pseudomonadati</taxon>
        <taxon>Pseudomonadota</taxon>
        <taxon>Alphaproteobacteria</taxon>
        <taxon>Hyphomicrobiales</taxon>
        <taxon>Rhizobiaceae</taxon>
        <taxon>Rhizobium/Agrobacterium group</taxon>
        <taxon>Rhizobium</taxon>
    </lineage>
</organism>
<accession>A0AAE2SWR4</accession>
<evidence type="ECO:0000313" key="1">
    <source>
        <dbReference type="EMBL" id="MBB4290996.1"/>
    </source>
</evidence>
<protein>
    <submittedName>
        <fullName evidence="1">Uncharacterized protein</fullName>
    </submittedName>
</protein>